<name>A0AA36FF67_OCTVU</name>
<dbReference type="CDD" id="cd06133">
    <property type="entry name" value="ERI-1_3'hExo_like"/>
    <property type="match status" value="1"/>
</dbReference>
<proteinExistence type="predicted"/>
<reference evidence="5" key="1">
    <citation type="submission" date="2023-08" db="EMBL/GenBank/DDBJ databases">
        <authorList>
            <person name="Alioto T."/>
            <person name="Alioto T."/>
            <person name="Gomez Garrido J."/>
        </authorList>
    </citation>
    <scope>NUCLEOTIDE SEQUENCE</scope>
</reference>
<protein>
    <submittedName>
        <fullName evidence="5">ERI1 exoribonuclease 2-like</fullName>
    </submittedName>
</protein>
<keyword evidence="2" id="KW-0378">Hydrolase</keyword>
<evidence type="ECO:0000313" key="6">
    <source>
        <dbReference type="Proteomes" id="UP001162480"/>
    </source>
</evidence>
<evidence type="ECO:0000256" key="1">
    <source>
        <dbReference type="ARBA" id="ARBA00022722"/>
    </source>
</evidence>
<dbReference type="InterPro" id="IPR012337">
    <property type="entry name" value="RNaseH-like_sf"/>
</dbReference>
<dbReference type="EMBL" id="OX597830">
    <property type="protein sequence ID" value="CAI9735367.1"/>
    <property type="molecule type" value="Genomic_DNA"/>
</dbReference>
<dbReference type="Gene3D" id="3.30.420.10">
    <property type="entry name" value="Ribonuclease H-like superfamily/Ribonuclease H"/>
    <property type="match status" value="1"/>
</dbReference>
<dbReference type="Proteomes" id="UP001162480">
    <property type="component" value="Chromosome 17"/>
</dbReference>
<evidence type="ECO:0000259" key="4">
    <source>
        <dbReference type="SMART" id="SM00479"/>
    </source>
</evidence>
<keyword evidence="6" id="KW-1185">Reference proteome</keyword>
<evidence type="ECO:0000313" key="5">
    <source>
        <dbReference type="EMBL" id="CAI9735367.1"/>
    </source>
</evidence>
<dbReference type="PANTHER" id="PTHR23044">
    <property type="entry name" value="3'-5' EXONUCLEASE ERI1-RELATED"/>
    <property type="match status" value="1"/>
</dbReference>
<dbReference type="SMART" id="SM00479">
    <property type="entry name" value="EXOIII"/>
    <property type="match status" value="1"/>
</dbReference>
<evidence type="ECO:0000256" key="2">
    <source>
        <dbReference type="ARBA" id="ARBA00022801"/>
    </source>
</evidence>
<dbReference type="SUPFAM" id="SSF53098">
    <property type="entry name" value="Ribonuclease H-like"/>
    <property type="match status" value="1"/>
</dbReference>
<dbReference type="InterPro" id="IPR047201">
    <property type="entry name" value="ERI-1_3'hExo-like"/>
</dbReference>
<dbReference type="AlphaFoldDB" id="A0AA36FF67"/>
<organism evidence="5 6">
    <name type="scientific">Octopus vulgaris</name>
    <name type="common">Common octopus</name>
    <dbReference type="NCBI Taxonomy" id="6645"/>
    <lineage>
        <taxon>Eukaryota</taxon>
        <taxon>Metazoa</taxon>
        <taxon>Spiralia</taxon>
        <taxon>Lophotrochozoa</taxon>
        <taxon>Mollusca</taxon>
        <taxon>Cephalopoda</taxon>
        <taxon>Coleoidea</taxon>
        <taxon>Octopodiformes</taxon>
        <taxon>Octopoda</taxon>
        <taxon>Incirrata</taxon>
        <taxon>Octopodidae</taxon>
        <taxon>Octopus</taxon>
    </lineage>
</organism>
<keyword evidence="1" id="KW-0540">Nuclease</keyword>
<keyword evidence="3" id="KW-0269">Exonuclease</keyword>
<dbReference type="InterPro" id="IPR013520">
    <property type="entry name" value="Ribonucl_H"/>
</dbReference>
<dbReference type="GO" id="GO:0003676">
    <property type="term" value="F:nucleic acid binding"/>
    <property type="evidence" value="ECO:0007669"/>
    <property type="project" value="InterPro"/>
</dbReference>
<dbReference type="InterPro" id="IPR051274">
    <property type="entry name" value="3-5_Exoribonuclease"/>
</dbReference>
<dbReference type="Pfam" id="PF00929">
    <property type="entry name" value="RNase_T"/>
    <property type="match status" value="1"/>
</dbReference>
<sequence length="219" mass="25504">MKSTKELARELGFLRKRLLTSPANKKVKRHKIKQTFDYLIVMDFESTCWSDTKLKPQEIIEFPAVLLNTSTGIIVAEFQQYVMPEECPTLSKFCQELTGISQHQVDNGVPLRLCLKIFKDWLKKLSREKGIKFSPIQEDQSGLTTFVTWSDWDLSLCLRNECRRKQLWKPVELNQWIDLRATYKNFYSRKPNGLNGALQELGISFQGRQHSESKVLSTK</sequence>
<dbReference type="InterPro" id="IPR036397">
    <property type="entry name" value="RNaseH_sf"/>
</dbReference>
<gene>
    <name evidence="5" type="ORF">OCTVUL_1B019158</name>
</gene>
<dbReference type="GO" id="GO:0000175">
    <property type="term" value="F:3'-5'-RNA exonuclease activity"/>
    <property type="evidence" value="ECO:0007669"/>
    <property type="project" value="InterPro"/>
</dbReference>
<dbReference type="PANTHER" id="PTHR23044:SF61">
    <property type="entry name" value="3'-5' EXORIBONUCLEASE 1-RELATED"/>
    <property type="match status" value="1"/>
</dbReference>
<accession>A0AA36FF67</accession>
<evidence type="ECO:0000256" key="3">
    <source>
        <dbReference type="ARBA" id="ARBA00022839"/>
    </source>
</evidence>
<feature type="domain" description="Exonuclease" evidence="4">
    <location>
        <begin position="38"/>
        <end position="217"/>
    </location>
</feature>